<dbReference type="Gene3D" id="1.10.287.1060">
    <property type="entry name" value="ESAT-6-like"/>
    <property type="match status" value="1"/>
</dbReference>
<gene>
    <name evidence="1" type="ORF">EQZ20_07875</name>
</gene>
<dbReference type="KEGG" id="bgy:BGLY_1414"/>
<dbReference type="AlphaFoldDB" id="A0AAJ3YWU4"/>
<proteinExistence type="predicted"/>
<dbReference type="EMBL" id="CP035232">
    <property type="protein sequence ID" value="QAT64825.1"/>
    <property type="molecule type" value="Genomic_DNA"/>
</dbReference>
<dbReference type="InterPro" id="IPR036689">
    <property type="entry name" value="ESAT-6-like_sf"/>
</dbReference>
<organism evidence="1 2">
    <name type="scientific">Bacillus glycinifermentans</name>
    <dbReference type="NCBI Taxonomy" id="1664069"/>
    <lineage>
        <taxon>Bacteria</taxon>
        <taxon>Bacillati</taxon>
        <taxon>Bacillota</taxon>
        <taxon>Bacilli</taxon>
        <taxon>Bacillales</taxon>
        <taxon>Bacillaceae</taxon>
        <taxon>Bacillus</taxon>
    </lineage>
</organism>
<accession>A0AAJ3YWU4</accession>
<dbReference type="RefSeq" id="WP_046132398.1">
    <property type="nucleotide sequence ID" value="NZ_CP035232.1"/>
</dbReference>
<dbReference type="SUPFAM" id="SSF140453">
    <property type="entry name" value="EsxAB dimer-like"/>
    <property type="match status" value="1"/>
</dbReference>
<evidence type="ECO:0000313" key="1">
    <source>
        <dbReference type="EMBL" id="QAT64825.1"/>
    </source>
</evidence>
<dbReference type="GeneID" id="82852595"/>
<dbReference type="Proteomes" id="UP000288675">
    <property type="component" value="Chromosome"/>
</dbReference>
<sequence>MTIRLNVHDLHALARQFRHSHQQISDLMHRLNRHLQVLLSSVTAAKTSAIDQAQTDMEHEIKGYLHTLDDLEHLLSHTEARMIKTDQMLAARLFQSGGHLTGYPPIISLLASVRPSGSFRLTASLLSEPLVLMKQLKENGLSGLFFKDRGTPYFQFDEQGKKQLWSVRRLLSRKVTGNLCLIAYGQIAGSPLSRTVFTFANVKTKAGISDVKTIRLSDSSYISAAKLGDPVRESERDW</sequence>
<protein>
    <submittedName>
        <fullName evidence="1">Uncharacterized protein</fullName>
    </submittedName>
</protein>
<reference evidence="1 2" key="1">
    <citation type="submission" date="2019-01" db="EMBL/GenBank/DDBJ databases">
        <title>Genome sequence of Bacillus glycinifermentans SRCM103574.</title>
        <authorList>
            <person name="Kong H.-J."/>
            <person name="Jeong S.-Y."/>
            <person name="Jeong D.-Y."/>
        </authorList>
    </citation>
    <scope>NUCLEOTIDE SEQUENCE [LARGE SCALE GENOMIC DNA]</scope>
    <source>
        <strain evidence="1 2">SRCM103574</strain>
    </source>
</reference>
<evidence type="ECO:0000313" key="2">
    <source>
        <dbReference type="Proteomes" id="UP000288675"/>
    </source>
</evidence>
<name>A0AAJ3YWU4_9BACI</name>